<proteinExistence type="predicted"/>
<protein>
    <submittedName>
        <fullName evidence="1">Uncharacterized protein</fullName>
    </submittedName>
</protein>
<keyword evidence="2" id="KW-1185">Reference proteome</keyword>
<name>A0A1Y2N644_PSEAH</name>
<evidence type="ECO:0000313" key="2">
    <source>
        <dbReference type="Proteomes" id="UP000194360"/>
    </source>
</evidence>
<accession>A0A1Y2N644</accession>
<dbReference type="RefSeq" id="WP_085911463.1">
    <property type="nucleotide sequence ID" value="NZ_AP018920.1"/>
</dbReference>
<gene>
    <name evidence="1" type="ORF">BG845_01168</name>
</gene>
<dbReference type="Proteomes" id="UP000194360">
    <property type="component" value="Unassembled WGS sequence"/>
</dbReference>
<comment type="caution">
    <text evidence="1">The sequence shown here is derived from an EMBL/GenBank/DDBJ whole genome shotgun (WGS) entry which is preliminary data.</text>
</comment>
<dbReference type="AlphaFoldDB" id="A0A1Y2N644"/>
<dbReference type="STRING" id="2074.BG845_01168"/>
<evidence type="ECO:0000313" key="1">
    <source>
        <dbReference type="EMBL" id="OSY42926.1"/>
    </source>
</evidence>
<reference evidence="1 2" key="1">
    <citation type="submission" date="2016-09" db="EMBL/GenBank/DDBJ databases">
        <title>Pseudonocardia autotrophica DSM535, a candidate organism with high potential of specific P450 cytochromes.</title>
        <authorList>
            <person name="Grumaz C."/>
            <person name="Vainshtein Y."/>
            <person name="Kirstahler P."/>
            <person name="Sohn K."/>
        </authorList>
    </citation>
    <scope>NUCLEOTIDE SEQUENCE [LARGE SCALE GENOMIC DNA]</scope>
    <source>
        <strain evidence="1 2">DSM 535</strain>
    </source>
</reference>
<dbReference type="EMBL" id="MIGB01000004">
    <property type="protein sequence ID" value="OSY42926.1"/>
    <property type="molecule type" value="Genomic_DNA"/>
</dbReference>
<organism evidence="1 2">
    <name type="scientific">Pseudonocardia autotrophica</name>
    <name type="common">Amycolata autotrophica</name>
    <name type="synonym">Nocardia autotrophica</name>
    <dbReference type="NCBI Taxonomy" id="2074"/>
    <lineage>
        <taxon>Bacteria</taxon>
        <taxon>Bacillati</taxon>
        <taxon>Actinomycetota</taxon>
        <taxon>Actinomycetes</taxon>
        <taxon>Pseudonocardiales</taxon>
        <taxon>Pseudonocardiaceae</taxon>
        <taxon>Pseudonocardia</taxon>
    </lineage>
</organism>
<sequence>MPPRARTTGPEFMTSPTVAAYVAAALQESADKLGEHTEHGAPVLTPTERAHQSMLNRAARELDEFHNPVDDQ</sequence>